<keyword evidence="4 6" id="KW-1133">Transmembrane helix</keyword>
<feature type="transmembrane region" description="Helical" evidence="6">
    <location>
        <begin position="412"/>
        <end position="431"/>
    </location>
</feature>
<dbReference type="OrthoDB" id="9815702at2"/>
<dbReference type="KEGG" id="csr:Cspa_c25900"/>
<keyword evidence="3 6" id="KW-0812">Transmembrane</keyword>
<evidence type="ECO:0000313" key="7">
    <source>
        <dbReference type="EMBL" id="AGF56355.1"/>
    </source>
</evidence>
<feature type="transmembrane region" description="Helical" evidence="6">
    <location>
        <begin position="247"/>
        <end position="267"/>
    </location>
</feature>
<evidence type="ECO:0000256" key="4">
    <source>
        <dbReference type="ARBA" id="ARBA00022989"/>
    </source>
</evidence>
<feature type="transmembrane region" description="Helical" evidence="6">
    <location>
        <begin position="165"/>
        <end position="187"/>
    </location>
</feature>
<evidence type="ECO:0000256" key="3">
    <source>
        <dbReference type="ARBA" id="ARBA00022692"/>
    </source>
</evidence>
<dbReference type="InterPro" id="IPR002797">
    <property type="entry name" value="Polysacc_synth"/>
</dbReference>
<dbReference type="Pfam" id="PF01943">
    <property type="entry name" value="Polysacc_synt"/>
    <property type="match status" value="1"/>
</dbReference>
<feature type="transmembrane region" description="Helical" evidence="6">
    <location>
        <begin position="39"/>
        <end position="61"/>
    </location>
</feature>
<feature type="transmembrane region" description="Helical" evidence="6">
    <location>
        <begin position="12"/>
        <end position="33"/>
    </location>
</feature>
<evidence type="ECO:0000256" key="5">
    <source>
        <dbReference type="ARBA" id="ARBA00023136"/>
    </source>
</evidence>
<feature type="transmembrane region" description="Helical" evidence="6">
    <location>
        <begin position="378"/>
        <end position="400"/>
    </location>
</feature>
<name>M1LTK5_9CLOT</name>
<feature type="transmembrane region" description="Helical" evidence="6">
    <location>
        <begin position="353"/>
        <end position="372"/>
    </location>
</feature>
<protein>
    <submittedName>
        <fullName evidence="7">Membrane protein involved in the export of O-antigen and teichoic acid</fullName>
    </submittedName>
</protein>
<evidence type="ECO:0000313" key="8">
    <source>
        <dbReference type="Proteomes" id="UP000011728"/>
    </source>
</evidence>
<feature type="transmembrane region" description="Helical" evidence="6">
    <location>
        <begin position="324"/>
        <end position="346"/>
    </location>
</feature>
<dbReference type="EMBL" id="CP004121">
    <property type="protein sequence ID" value="AGF56355.1"/>
    <property type="molecule type" value="Genomic_DNA"/>
</dbReference>
<accession>M1LTK5</accession>
<dbReference type="PANTHER" id="PTHR30250">
    <property type="entry name" value="PST FAMILY PREDICTED COLANIC ACID TRANSPORTER"/>
    <property type="match status" value="1"/>
</dbReference>
<dbReference type="PANTHER" id="PTHR30250:SF11">
    <property type="entry name" value="O-ANTIGEN TRANSPORTER-RELATED"/>
    <property type="match status" value="1"/>
</dbReference>
<dbReference type="Proteomes" id="UP000011728">
    <property type="component" value="Chromosome"/>
</dbReference>
<keyword evidence="8" id="KW-1185">Reference proteome</keyword>
<dbReference type="AlphaFoldDB" id="M1LTK5"/>
<proteinExistence type="predicted"/>
<keyword evidence="5 6" id="KW-0472">Membrane</keyword>
<dbReference type="HOGENOM" id="CLU_022017_0_0_9"/>
<reference evidence="7 8" key="1">
    <citation type="submission" date="2013-02" db="EMBL/GenBank/DDBJ databases">
        <title>Genome sequence of Clostridium saccharoperbutylacetonicum N1-4(HMT).</title>
        <authorList>
            <person name="Poehlein A."/>
            <person name="Daniel R."/>
        </authorList>
    </citation>
    <scope>NUCLEOTIDE SEQUENCE [LARGE SCALE GENOMIC DNA]</scope>
    <source>
        <strain evidence="8">N1-4(HMT)</strain>
    </source>
</reference>
<feature type="transmembrane region" description="Helical" evidence="6">
    <location>
        <begin position="208"/>
        <end position="227"/>
    </location>
</feature>
<evidence type="ECO:0000256" key="1">
    <source>
        <dbReference type="ARBA" id="ARBA00004651"/>
    </source>
</evidence>
<feature type="transmembrane region" description="Helical" evidence="6">
    <location>
        <begin position="81"/>
        <end position="105"/>
    </location>
</feature>
<dbReference type="GO" id="GO:0005886">
    <property type="term" value="C:plasma membrane"/>
    <property type="evidence" value="ECO:0007669"/>
    <property type="project" value="UniProtKB-SubCell"/>
</dbReference>
<evidence type="ECO:0000256" key="2">
    <source>
        <dbReference type="ARBA" id="ARBA00022475"/>
    </source>
</evidence>
<feature type="transmembrane region" description="Helical" evidence="6">
    <location>
        <begin position="111"/>
        <end position="134"/>
    </location>
</feature>
<dbReference type="InterPro" id="IPR050833">
    <property type="entry name" value="Poly_Biosynth_Transport"/>
</dbReference>
<feature type="transmembrane region" description="Helical" evidence="6">
    <location>
        <begin position="288"/>
        <end position="312"/>
    </location>
</feature>
<feature type="transmembrane region" description="Helical" evidence="6">
    <location>
        <begin position="141"/>
        <end position="159"/>
    </location>
</feature>
<keyword evidence="2" id="KW-1003">Cell membrane</keyword>
<dbReference type="RefSeq" id="WP_015392674.1">
    <property type="nucleotide sequence ID" value="NC_020291.1"/>
</dbReference>
<organism evidence="7 8">
    <name type="scientific">Clostridium saccharoperbutylacetonicum N1-4(HMT)</name>
    <dbReference type="NCBI Taxonomy" id="931276"/>
    <lineage>
        <taxon>Bacteria</taxon>
        <taxon>Bacillati</taxon>
        <taxon>Bacillota</taxon>
        <taxon>Clostridia</taxon>
        <taxon>Eubacteriales</taxon>
        <taxon>Clostridiaceae</taxon>
        <taxon>Clostridium</taxon>
    </lineage>
</organism>
<sequence length="475" mass="53561">MKIVENYIYNTLYQILILMTPFITLPYVTRIFSPLDLGINSYTVSIVNYFMFFGTLGIALYGNREIAYVRDDETKLRETFWALLLIQLLGSFTTLIIYYFIVLIYVSENEIIYIIQGVNILSIMIDISWLFMGLEEFKKISLRNTIVKVIGVISIFLLVKSSKDLLIYISLNVFINVSVSLIMWFSIPQRIRKIKISILTIKRNLKHLVILFIPQIFIQVYASLDRVLVGLLSTMDQVSFYDYSQKIIRIILALITSLGVVFISRISNMSGNGKIDDIKLVIEKEFEIIAYVASPIAFGLMATSNNLIPLIFGENYSYVAKLTSFSSVIVIAVSLANVIGIQYLVGTKQENKYSVAIVVSAIVDFAINIILIGKLGAAGAVVAVVVAEFVGIIIQLVLVRKQLPIVKMLRKVIKYFLGSITMFVIIIPIGILISNKIISILIQILIGSIVYISIMFLSKDETQKQILEGVIKIFK</sequence>
<dbReference type="eggNOG" id="COG2244">
    <property type="taxonomic scope" value="Bacteria"/>
</dbReference>
<feature type="transmembrane region" description="Helical" evidence="6">
    <location>
        <begin position="437"/>
        <end position="457"/>
    </location>
</feature>
<evidence type="ECO:0000256" key="6">
    <source>
        <dbReference type="SAM" id="Phobius"/>
    </source>
</evidence>
<dbReference type="STRING" id="36745.CLSAP_24100"/>
<gene>
    <name evidence="7" type="ORF">Cspa_c25900</name>
</gene>
<dbReference type="PATRIC" id="fig|931276.5.peg.2597"/>
<comment type="subcellular location">
    <subcellularLocation>
        <location evidence="1">Cell membrane</location>
        <topology evidence="1">Multi-pass membrane protein</topology>
    </subcellularLocation>
</comment>